<comment type="caution">
    <text evidence="2">The sequence shown here is derived from an EMBL/GenBank/DDBJ whole genome shotgun (WGS) entry which is preliminary data.</text>
</comment>
<accession>A0ABD2QH80</accession>
<organism evidence="2 3">
    <name type="scientific">Cichlidogyrus casuarinus</name>
    <dbReference type="NCBI Taxonomy" id="1844966"/>
    <lineage>
        <taxon>Eukaryota</taxon>
        <taxon>Metazoa</taxon>
        <taxon>Spiralia</taxon>
        <taxon>Lophotrochozoa</taxon>
        <taxon>Platyhelminthes</taxon>
        <taxon>Monogenea</taxon>
        <taxon>Monopisthocotylea</taxon>
        <taxon>Dactylogyridea</taxon>
        <taxon>Ancyrocephalidae</taxon>
        <taxon>Cichlidogyrus</taxon>
    </lineage>
</organism>
<protein>
    <submittedName>
        <fullName evidence="2">Uncharacterized protein</fullName>
    </submittedName>
</protein>
<evidence type="ECO:0000313" key="2">
    <source>
        <dbReference type="EMBL" id="KAL3318101.1"/>
    </source>
</evidence>
<proteinExistence type="predicted"/>
<sequence length="221" mass="25231">MLSALSERYSQNVSQTDSLTSAAALLKSQKYYEAWQQCYNNSNSSMSSSSNPSQESSLNRSMQDKSKALSLSMLKKEKKPFLDQNIRKKEFDQLSKARTDKLLSDGPNQVRMVEYVIVLIHSKVPPKVASPVKQQPPSNPQIKLIQLIMDEKKRSLFKSSAVKGVLQKRQKAIEIYKRRTELFSVTMMAQHQAVLNIQRQQQQLASPQTEHSFSHKRTSQI</sequence>
<feature type="compositionally biased region" description="Low complexity" evidence="1">
    <location>
        <begin position="42"/>
        <end position="61"/>
    </location>
</feature>
<evidence type="ECO:0000256" key="1">
    <source>
        <dbReference type="SAM" id="MobiDB-lite"/>
    </source>
</evidence>
<name>A0ABD2QH80_9PLAT</name>
<evidence type="ECO:0000313" key="3">
    <source>
        <dbReference type="Proteomes" id="UP001626550"/>
    </source>
</evidence>
<reference evidence="2 3" key="1">
    <citation type="submission" date="2024-11" db="EMBL/GenBank/DDBJ databases">
        <title>Adaptive evolution of stress response genes in parasites aligns with host niche diversity.</title>
        <authorList>
            <person name="Hahn C."/>
            <person name="Resl P."/>
        </authorList>
    </citation>
    <scope>NUCLEOTIDE SEQUENCE [LARGE SCALE GENOMIC DNA]</scope>
    <source>
        <strain evidence="2">EGGRZ-B1_66</strain>
        <tissue evidence="2">Body</tissue>
    </source>
</reference>
<dbReference type="EMBL" id="JBJKFK010000287">
    <property type="protein sequence ID" value="KAL3318101.1"/>
    <property type="molecule type" value="Genomic_DNA"/>
</dbReference>
<gene>
    <name evidence="2" type="ORF">Ciccas_003241</name>
</gene>
<dbReference type="Proteomes" id="UP001626550">
    <property type="component" value="Unassembled WGS sequence"/>
</dbReference>
<keyword evidence="3" id="KW-1185">Reference proteome</keyword>
<feature type="region of interest" description="Disordered" evidence="1">
    <location>
        <begin position="42"/>
        <end position="65"/>
    </location>
</feature>
<dbReference type="AlphaFoldDB" id="A0ABD2QH80"/>